<dbReference type="FunFam" id="3.60.40.10:FF:000058">
    <property type="entry name" value="Stage II sporulation protein E"/>
    <property type="match status" value="1"/>
</dbReference>
<name>A0A939JN82_9ACTN</name>
<dbReference type="PANTHER" id="PTHR43156">
    <property type="entry name" value="STAGE II SPORULATION PROTEIN E-RELATED"/>
    <property type="match status" value="1"/>
</dbReference>
<feature type="transmembrane region" description="Helical" evidence="3">
    <location>
        <begin position="93"/>
        <end position="111"/>
    </location>
</feature>
<dbReference type="EMBL" id="JAFMOF010000001">
    <property type="protein sequence ID" value="MBO0651357.1"/>
    <property type="molecule type" value="Genomic_DNA"/>
</dbReference>
<dbReference type="Gene3D" id="3.60.40.10">
    <property type="entry name" value="PPM-type phosphatase domain"/>
    <property type="match status" value="1"/>
</dbReference>
<gene>
    <name evidence="5" type="ORF">J1792_00625</name>
</gene>
<evidence type="ECO:0000256" key="3">
    <source>
        <dbReference type="SAM" id="Phobius"/>
    </source>
</evidence>
<dbReference type="Proteomes" id="UP000664781">
    <property type="component" value="Unassembled WGS sequence"/>
</dbReference>
<dbReference type="SMART" id="SM00331">
    <property type="entry name" value="PP2C_SIG"/>
    <property type="match status" value="1"/>
</dbReference>
<keyword evidence="1" id="KW-0378">Hydrolase</keyword>
<feature type="domain" description="PPM-type phosphatase" evidence="4">
    <location>
        <begin position="144"/>
        <end position="364"/>
    </location>
</feature>
<evidence type="ECO:0000313" key="6">
    <source>
        <dbReference type="Proteomes" id="UP000664781"/>
    </source>
</evidence>
<dbReference type="SUPFAM" id="SSF81606">
    <property type="entry name" value="PP2C-like"/>
    <property type="match status" value="1"/>
</dbReference>
<accession>A0A939JN82</accession>
<keyword evidence="3" id="KW-0812">Transmembrane</keyword>
<proteinExistence type="predicted"/>
<keyword evidence="6" id="KW-1185">Reference proteome</keyword>
<dbReference type="RefSeq" id="WP_086572686.1">
    <property type="nucleotide sequence ID" value="NZ_JAFMOF010000001.1"/>
</dbReference>
<sequence>MALQRRRFGSGRRRPLGRRSLIAVPLGLIALVTVVDLLTPPNIHLGPLLVAAPAITAAIGGAALTAVIGALAVTAQVVIGVFHGGLTTPNHQAQIAALLLISILLVIFRHAQEGHERQLSQARLVAEVTQRVFLRPIPASIGPLACASVYLAAEAETRMGGDLYAVARTRHGTRVMIGDVRGKGLSAIGDAALLLGAFRAAAHRNPPLPRLVAHLQNASYWEMTEPDASGERFVTAVVLDIPDDRPLIQLINCGHPPPLLLSGGEVTALAVADPALPLGMTGALTEDDYTTESFPYAVGDVLLLYTDGVIETRDADGRFYPLAERVASWQETDPQRLVHRVHRDLLAHAGGSVSDDVAILAIERRDPLVPVPGTAHGAEEDGGSPPADGR</sequence>
<dbReference type="InterPro" id="IPR001932">
    <property type="entry name" value="PPM-type_phosphatase-like_dom"/>
</dbReference>
<evidence type="ECO:0000313" key="5">
    <source>
        <dbReference type="EMBL" id="MBO0651357.1"/>
    </source>
</evidence>
<keyword evidence="3" id="KW-0472">Membrane</keyword>
<feature type="transmembrane region" description="Helical" evidence="3">
    <location>
        <begin position="21"/>
        <end position="39"/>
    </location>
</feature>
<dbReference type="AlphaFoldDB" id="A0A939JN82"/>
<comment type="caution">
    <text evidence="5">The sequence shown here is derived from an EMBL/GenBank/DDBJ whole genome shotgun (WGS) entry which is preliminary data.</text>
</comment>
<evidence type="ECO:0000256" key="1">
    <source>
        <dbReference type="ARBA" id="ARBA00022801"/>
    </source>
</evidence>
<feature type="transmembrane region" description="Helical" evidence="3">
    <location>
        <begin position="51"/>
        <end position="81"/>
    </location>
</feature>
<dbReference type="Pfam" id="PF07228">
    <property type="entry name" value="SpoIIE"/>
    <property type="match status" value="1"/>
</dbReference>
<dbReference type="GO" id="GO:0016791">
    <property type="term" value="F:phosphatase activity"/>
    <property type="evidence" value="ECO:0007669"/>
    <property type="project" value="TreeGrafter"/>
</dbReference>
<dbReference type="InterPro" id="IPR052016">
    <property type="entry name" value="Bact_Sigma-Reg"/>
</dbReference>
<evidence type="ECO:0000259" key="4">
    <source>
        <dbReference type="SMART" id="SM00331"/>
    </source>
</evidence>
<reference evidence="5" key="1">
    <citation type="submission" date="2021-03" db="EMBL/GenBank/DDBJ databases">
        <title>Streptomyces strains.</title>
        <authorList>
            <person name="Lund M.B."/>
            <person name="Toerring T."/>
        </authorList>
    </citation>
    <scope>NUCLEOTIDE SEQUENCE</scope>
    <source>
        <strain evidence="5">JCM 4242</strain>
    </source>
</reference>
<keyword evidence="3" id="KW-1133">Transmembrane helix</keyword>
<dbReference type="PANTHER" id="PTHR43156:SF2">
    <property type="entry name" value="STAGE II SPORULATION PROTEIN E"/>
    <property type="match status" value="1"/>
</dbReference>
<dbReference type="InterPro" id="IPR036457">
    <property type="entry name" value="PPM-type-like_dom_sf"/>
</dbReference>
<protein>
    <submittedName>
        <fullName evidence="5">Serine/threonine-protein phosphatase</fullName>
    </submittedName>
</protein>
<organism evidence="5 6">
    <name type="scientific">Streptomyces triculaminicus</name>
    <dbReference type="NCBI Taxonomy" id="2816232"/>
    <lineage>
        <taxon>Bacteria</taxon>
        <taxon>Bacillati</taxon>
        <taxon>Actinomycetota</taxon>
        <taxon>Actinomycetes</taxon>
        <taxon>Kitasatosporales</taxon>
        <taxon>Streptomycetaceae</taxon>
        <taxon>Streptomyces</taxon>
    </lineage>
</organism>
<feature type="region of interest" description="Disordered" evidence="2">
    <location>
        <begin position="369"/>
        <end position="390"/>
    </location>
</feature>
<evidence type="ECO:0000256" key="2">
    <source>
        <dbReference type="SAM" id="MobiDB-lite"/>
    </source>
</evidence>